<dbReference type="AlphaFoldDB" id="A0A5N6TZD2"/>
<dbReference type="Proteomes" id="UP000325780">
    <property type="component" value="Unassembled WGS sequence"/>
</dbReference>
<gene>
    <name evidence="1" type="ORF">BDV25DRAFT_138598</name>
</gene>
<protein>
    <submittedName>
        <fullName evidence="1">Uncharacterized protein</fullName>
    </submittedName>
</protein>
<accession>A0A5N6TZD2</accession>
<evidence type="ECO:0000313" key="1">
    <source>
        <dbReference type="EMBL" id="KAE8151675.1"/>
    </source>
</evidence>
<keyword evidence="2" id="KW-1185">Reference proteome</keyword>
<name>A0A5N6TZD2_ASPAV</name>
<evidence type="ECO:0000313" key="2">
    <source>
        <dbReference type="Proteomes" id="UP000325780"/>
    </source>
</evidence>
<organism evidence="1 2">
    <name type="scientific">Aspergillus avenaceus</name>
    <dbReference type="NCBI Taxonomy" id="36643"/>
    <lineage>
        <taxon>Eukaryota</taxon>
        <taxon>Fungi</taxon>
        <taxon>Dikarya</taxon>
        <taxon>Ascomycota</taxon>
        <taxon>Pezizomycotina</taxon>
        <taxon>Eurotiomycetes</taxon>
        <taxon>Eurotiomycetidae</taxon>
        <taxon>Eurotiales</taxon>
        <taxon>Aspergillaceae</taxon>
        <taxon>Aspergillus</taxon>
        <taxon>Aspergillus subgen. Circumdati</taxon>
    </lineage>
</organism>
<sequence length="396" mass="45984">MENNNAKPDILLADVIISPIYDTSDTCNPYGTWVQLWAIDENSGREDTHATWVQPDTGHAQVLGSMNIEHMRITLLAADPSDIANLFCIWKKVIEFVNFMDGATIGALVIRLEETDGQDWWDGLNVNFTVPFRAGRELVPRDDEIVILPLFYLPVTTTILIEAHSEGLQNAILNSRYIHLAIQQQSSPILEPSPILGIYYIRIWYIMYHELWSHSQSYTGRLMRRDILRGWFDSGPACASRFERQIEYFVLRSPVTLIEQENVLGVFDSMHRVMVELYHYASWRQYAHRIMRIWEQYRSRNPNLPAVPRGLRSIMQVIVGDPDFCDPEFWNTAFPDGIPSIYDPQLALIRQHLFDREGSAYTEYVGRCRYIARFHNLVSHWWSQMPDQDVLMEDAA</sequence>
<reference evidence="1 2" key="1">
    <citation type="submission" date="2019-04" db="EMBL/GenBank/DDBJ databases">
        <title>Friends and foes A comparative genomics study of 23 Aspergillus species from section Flavi.</title>
        <authorList>
            <consortium name="DOE Joint Genome Institute"/>
            <person name="Kjaerbolling I."/>
            <person name="Vesth T."/>
            <person name="Frisvad J.C."/>
            <person name="Nybo J.L."/>
            <person name="Theobald S."/>
            <person name="Kildgaard S."/>
            <person name="Isbrandt T."/>
            <person name="Kuo A."/>
            <person name="Sato A."/>
            <person name="Lyhne E.K."/>
            <person name="Kogle M.E."/>
            <person name="Wiebenga A."/>
            <person name="Kun R.S."/>
            <person name="Lubbers R.J."/>
            <person name="Makela M.R."/>
            <person name="Barry K."/>
            <person name="Chovatia M."/>
            <person name="Clum A."/>
            <person name="Daum C."/>
            <person name="Haridas S."/>
            <person name="He G."/>
            <person name="LaButti K."/>
            <person name="Lipzen A."/>
            <person name="Mondo S."/>
            <person name="Riley R."/>
            <person name="Salamov A."/>
            <person name="Simmons B.A."/>
            <person name="Magnuson J.K."/>
            <person name="Henrissat B."/>
            <person name="Mortensen U.H."/>
            <person name="Larsen T.O."/>
            <person name="Devries R.P."/>
            <person name="Grigoriev I.V."/>
            <person name="Machida M."/>
            <person name="Baker S.E."/>
            <person name="Andersen M.R."/>
        </authorList>
    </citation>
    <scope>NUCLEOTIDE SEQUENCE [LARGE SCALE GENOMIC DNA]</scope>
    <source>
        <strain evidence="1 2">IBT 18842</strain>
    </source>
</reference>
<dbReference type="EMBL" id="ML742066">
    <property type="protein sequence ID" value="KAE8151675.1"/>
    <property type="molecule type" value="Genomic_DNA"/>
</dbReference>
<proteinExistence type="predicted"/>